<evidence type="ECO:0000256" key="1">
    <source>
        <dbReference type="SAM" id="MobiDB-lite"/>
    </source>
</evidence>
<reference evidence="2 3" key="1">
    <citation type="submission" date="2024-11" db="EMBL/GenBank/DDBJ databases">
        <title>Chromosome-level genome assembly of the freshwater bivalve Anodonta woodiana.</title>
        <authorList>
            <person name="Chen X."/>
        </authorList>
    </citation>
    <scope>NUCLEOTIDE SEQUENCE [LARGE SCALE GENOMIC DNA]</scope>
    <source>
        <strain evidence="2">MN2024</strain>
        <tissue evidence="2">Gills</tissue>
    </source>
</reference>
<feature type="non-terminal residue" evidence="2">
    <location>
        <position position="1"/>
    </location>
</feature>
<proteinExistence type="predicted"/>
<comment type="caution">
    <text evidence="2">The sequence shown here is derived from an EMBL/GenBank/DDBJ whole genome shotgun (WGS) entry which is preliminary data.</text>
</comment>
<dbReference type="EMBL" id="JBJQND010000016">
    <property type="protein sequence ID" value="KAL3848557.1"/>
    <property type="molecule type" value="Genomic_DNA"/>
</dbReference>
<gene>
    <name evidence="2" type="ORF">ACJMK2_019408</name>
</gene>
<dbReference type="Proteomes" id="UP001634394">
    <property type="component" value="Unassembled WGS sequence"/>
</dbReference>
<organism evidence="2 3">
    <name type="scientific">Sinanodonta woodiana</name>
    <name type="common">Chinese pond mussel</name>
    <name type="synonym">Anodonta woodiana</name>
    <dbReference type="NCBI Taxonomy" id="1069815"/>
    <lineage>
        <taxon>Eukaryota</taxon>
        <taxon>Metazoa</taxon>
        <taxon>Spiralia</taxon>
        <taxon>Lophotrochozoa</taxon>
        <taxon>Mollusca</taxon>
        <taxon>Bivalvia</taxon>
        <taxon>Autobranchia</taxon>
        <taxon>Heteroconchia</taxon>
        <taxon>Palaeoheterodonta</taxon>
        <taxon>Unionida</taxon>
        <taxon>Unionoidea</taxon>
        <taxon>Unionidae</taxon>
        <taxon>Unioninae</taxon>
        <taxon>Sinanodonta</taxon>
    </lineage>
</organism>
<evidence type="ECO:0000313" key="2">
    <source>
        <dbReference type="EMBL" id="KAL3848557.1"/>
    </source>
</evidence>
<keyword evidence="3" id="KW-1185">Reference proteome</keyword>
<feature type="non-terminal residue" evidence="2">
    <location>
        <position position="56"/>
    </location>
</feature>
<sequence>PFISPSKNALIFAASLASRLFHVIDDYDDEEKQSETLSNDAEETSLQEELNLKLQE</sequence>
<name>A0ABD3UJZ7_SINWO</name>
<protein>
    <submittedName>
        <fullName evidence="2">Uncharacterized protein</fullName>
    </submittedName>
</protein>
<feature type="region of interest" description="Disordered" evidence="1">
    <location>
        <begin position="32"/>
        <end position="56"/>
    </location>
</feature>
<accession>A0ABD3UJZ7</accession>
<dbReference type="AlphaFoldDB" id="A0ABD3UJZ7"/>
<evidence type="ECO:0000313" key="3">
    <source>
        <dbReference type="Proteomes" id="UP001634394"/>
    </source>
</evidence>